<feature type="non-terminal residue" evidence="1">
    <location>
        <position position="1"/>
    </location>
</feature>
<dbReference type="EMBL" id="ML121648">
    <property type="protein sequence ID" value="RPB18298.1"/>
    <property type="molecule type" value="Genomic_DNA"/>
</dbReference>
<evidence type="ECO:0000313" key="1">
    <source>
        <dbReference type="EMBL" id="RPB18298.1"/>
    </source>
</evidence>
<dbReference type="Proteomes" id="UP000267821">
    <property type="component" value="Unassembled WGS sequence"/>
</dbReference>
<gene>
    <name evidence="1" type="ORF">L211DRAFT_767917</name>
</gene>
<dbReference type="AlphaFoldDB" id="A0A3N4L984"/>
<sequence length="128" mass="14844">WIERNKSLWRYLRDCLKLIFPEAYNKLTNITLPDPLQLLYYPWSGAAINQQMTPNSILQHHQDWKDIHSAPNAVVPYGDYDRGDLVLWQAKILELRPGDALLFMGSLICHGNTKITRGVRNSVNLFTH</sequence>
<proteinExistence type="predicted"/>
<organism evidence="1 2">
    <name type="scientific">Terfezia boudieri ATCC MYA-4762</name>
    <dbReference type="NCBI Taxonomy" id="1051890"/>
    <lineage>
        <taxon>Eukaryota</taxon>
        <taxon>Fungi</taxon>
        <taxon>Dikarya</taxon>
        <taxon>Ascomycota</taxon>
        <taxon>Pezizomycotina</taxon>
        <taxon>Pezizomycetes</taxon>
        <taxon>Pezizales</taxon>
        <taxon>Pezizaceae</taxon>
        <taxon>Terfezia</taxon>
    </lineage>
</organism>
<feature type="non-terminal residue" evidence="1">
    <location>
        <position position="128"/>
    </location>
</feature>
<accession>A0A3N4L984</accession>
<dbReference type="STRING" id="1051890.A0A3N4L984"/>
<name>A0A3N4L984_9PEZI</name>
<dbReference type="Gene3D" id="3.60.130.30">
    <property type="match status" value="1"/>
</dbReference>
<dbReference type="InParanoid" id="A0A3N4L984"/>
<evidence type="ECO:0008006" key="3">
    <source>
        <dbReference type="Google" id="ProtNLM"/>
    </source>
</evidence>
<keyword evidence="2" id="KW-1185">Reference proteome</keyword>
<reference evidence="1 2" key="1">
    <citation type="journal article" date="2018" name="Nat. Ecol. Evol.">
        <title>Pezizomycetes genomes reveal the molecular basis of ectomycorrhizal truffle lifestyle.</title>
        <authorList>
            <person name="Murat C."/>
            <person name="Payen T."/>
            <person name="Noel B."/>
            <person name="Kuo A."/>
            <person name="Morin E."/>
            <person name="Chen J."/>
            <person name="Kohler A."/>
            <person name="Krizsan K."/>
            <person name="Balestrini R."/>
            <person name="Da Silva C."/>
            <person name="Montanini B."/>
            <person name="Hainaut M."/>
            <person name="Levati E."/>
            <person name="Barry K.W."/>
            <person name="Belfiori B."/>
            <person name="Cichocki N."/>
            <person name="Clum A."/>
            <person name="Dockter R.B."/>
            <person name="Fauchery L."/>
            <person name="Guy J."/>
            <person name="Iotti M."/>
            <person name="Le Tacon F."/>
            <person name="Lindquist E.A."/>
            <person name="Lipzen A."/>
            <person name="Malagnac F."/>
            <person name="Mello A."/>
            <person name="Molinier V."/>
            <person name="Miyauchi S."/>
            <person name="Poulain J."/>
            <person name="Riccioni C."/>
            <person name="Rubini A."/>
            <person name="Sitrit Y."/>
            <person name="Splivallo R."/>
            <person name="Traeger S."/>
            <person name="Wang M."/>
            <person name="Zifcakova L."/>
            <person name="Wipf D."/>
            <person name="Zambonelli A."/>
            <person name="Paolocci F."/>
            <person name="Nowrousian M."/>
            <person name="Ottonello S."/>
            <person name="Baldrian P."/>
            <person name="Spatafora J.W."/>
            <person name="Henrissat B."/>
            <person name="Nagy L.G."/>
            <person name="Aury J.M."/>
            <person name="Wincker P."/>
            <person name="Grigoriev I.V."/>
            <person name="Bonfante P."/>
            <person name="Martin F.M."/>
        </authorList>
    </citation>
    <scope>NUCLEOTIDE SEQUENCE [LARGE SCALE GENOMIC DNA]</scope>
    <source>
        <strain evidence="1 2">ATCC MYA-4762</strain>
    </source>
</reference>
<dbReference type="OrthoDB" id="5414467at2759"/>
<protein>
    <recommendedName>
        <fullName evidence="3">Clavaminate synthase-like protein</fullName>
    </recommendedName>
</protein>
<evidence type="ECO:0000313" key="2">
    <source>
        <dbReference type="Proteomes" id="UP000267821"/>
    </source>
</evidence>